<feature type="region of interest" description="Disordered" evidence="1">
    <location>
        <begin position="1"/>
        <end position="50"/>
    </location>
</feature>
<organism evidence="2 3">
    <name type="scientific">Tardiphaga robiniae</name>
    <dbReference type="NCBI Taxonomy" id="943830"/>
    <lineage>
        <taxon>Bacteria</taxon>
        <taxon>Pseudomonadati</taxon>
        <taxon>Pseudomonadota</taxon>
        <taxon>Alphaproteobacteria</taxon>
        <taxon>Hyphomicrobiales</taxon>
        <taxon>Nitrobacteraceae</taxon>
        <taxon>Tardiphaga</taxon>
    </lineage>
</organism>
<feature type="compositionally biased region" description="Polar residues" evidence="1">
    <location>
        <begin position="33"/>
        <end position="50"/>
    </location>
</feature>
<dbReference type="EMBL" id="CP050292">
    <property type="protein sequence ID" value="QND73177.1"/>
    <property type="molecule type" value="Genomic_DNA"/>
</dbReference>
<dbReference type="AlphaFoldDB" id="A0A7G6U2E5"/>
<sequence>MSDLPVARLDPPKPGLALRQRQAAQRERHRDQFAQSIQAKTLVNDTTGVE</sequence>
<evidence type="ECO:0000256" key="1">
    <source>
        <dbReference type="SAM" id="MobiDB-lite"/>
    </source>
</evidence>
<dbReference type="Proteomes" id="UP000515291">
    <property type="component" value="Chromosome"/>
</dbReference>
<name>A0A7G6U2E5_9BRAD</name>
<gene>
    <name evidence="2" type="ORF">HB776_19670</name>
</gene>
<dbReference type="RefSeq" id="WP_184512010.1">
    <property type="nucleotide sequence ID" value="NZ_CP050292.1"/>
</dbReference>
<dbReference type="KEGG" id="trb:HB776_19670"/>
<evidence type="ECO:0000313" key="2">
    <source>
        <dbReference type="EMBL" id="QND73177.1"/>
    </source>
</evidence>
<reference evidence="3" key="1">
    <citation type="journal article" date="2020" name="Mol. Plant Microbe">
        <title>Rhizobial microsymbionts of the narrowly endemic Oxytropis species growing in Kamchatka are characterized by significant genetic diversity and possess a set of genes that are associated with T3SS and T6SS secretion systems and can affect the development of symbiosis.</title>
        <authorList>
            <person name="Safronova V."/>
            <person name="Guro P."/>
            <person name="Sazanova A."/>
            <person name="Kuznetsova I."/>
            <person name="Belimov A."/>
            <person name="Yakubov V."/>
            <person name="Chirak E."/>
            <person name="Afonin A."/>
            <person name="Gogolev Y."/>
            <person name="Andronov E."/>
            <person name="Tikhonovich I."/>
        </authorList>
    </citation>
    <scope>NUCLEOTIDE SEQUENCE [LARGE SCALE GENOMIC DNA]</scope>
    <source>
        <strain evidence="3">581</strain>
    </source>
</reference>
<evidence type="ECO:0000313" key="3">
    <source>
        <dbReference type="Proteomes" id="UP000515291"/>
    </source>
</evidence>
<proteinExistence type="predicted"/>
<accession>A0A7G6U2E5</accession>
<protein>
    <submittedName>
        <fullName evidence="2">Uncharacterized protein</fullName>
    </submittedName>
</protein>